<dbReference type="Pfam" id="PF00892">
    <property type="entry name" value="EamA"/>
    <property type="match status" value="1"/>
</dbReference>
<protein>
    <recommendedName>
        <fullName evidence="6">WAT1-related protein</fullName>
    </recommendedName>
</protein>
<keyword evidence="4 6" id="KW-1133">Transmembrane helix</keyword>
<evidence type="ECO:0000256" key="7">
    <source>
        <dbReference type="SAM" id="MobiDB-lite"/>
    </source>
</evidence>
<evidence type="ECO:0000256" key="5">
    <source>
        <dbReference type="ARBA" id="ARBA00023136"/>
    </source>
</evidence>
<feature type="region of interest" description="Disordered" evidence="7">
    <location>
        <begin position="218"/>
        <end position="250"/>
    </location>
</feature>
<evidence type="ECO:0000313" key="10">
    <source>
        <dbReference type="Proteomes" id="UP001412067"/>
    </source>
</evidence>
<evidence type="ECO:0000256" key="4">
    <source>
        <dbReference type="ARBA" id="ARBA00022989"/>
    </source>
</evidence>
<feature type="domain" description="EamA" evidence="8">
    <location>
        <begin position="68"/>
        <end position="206"/>
    </location>
</feature>
<organism evidence="9 10">
    <name type="scientific">Platanthera guangdongensis</name>
    <dbReference type="NCBI Taxonomy" id="2320717"/>
    <lineage>
        <taxon>Eukaryota</taxon>
        <taxon>Viridiplantae</taxon>
        <taxon>Streptophyta</taxon>
        <taxon>Embryophyta</taxon>
        <taxon>Tracheophyta</taxon>
        <taxon>Spermatophyta</taxon>
        <taxon>Magnoliopsida</taxon>
        <taxon>Liliopsida</taxon>
        <taxon>Asparagales</taxon>
        <taxon>Orchidaceae</taxon>
        <taxon>Orchidoideae</taxon>
        <taxon>Orchideae</taxon>
        <taxon>Orchidinae</taxon>
        <taxon>Platanthera</taxon>
    </lineage>
</organism>
<dbReference type="SUPFAM" id="SSF103481">
    <property type="entry name" value="Multidrug resistance efflux transporter EmrE"/>
    <property type="match status" value="1"/>
</dbReference>
<name>A0ABR2LHC9_9ASPA</name>
<feature type="transmembrane region" description="Helical" evidence="6">
    <location>
        <begin position="190"/>
        <end position="209"/>
    </location>
</feature>
<dbReference type="InterPro" id="IPR000620">
    <property type="entry name" value="EamA_dom"/>
</dbReference>
<proteinExistence type="inferred from homology"/>
<evidence type="ECO:0000256" key="1">
    <source>
        <dbReference type="ARBA" id="ARBA00004141"/>
    </source>
</evidence>
<comment type="caution">
    <text evidence="9">The sequence shown here is derived from an EMBL/GenBank/DDBJ whole genome shotgun (WGS) entry which is preliminary data.</text>
</comment>
<feature type="transmembrane region" description="Helical" evidence="6">
    <location>
        <begin position="163"/>
        <end position="184"/>
    </location>
</feature>
<evidence type="ECO:0000313" key="9">
    <source>
        <dbReference type="EMBL" id="KAK8941558.1"/>
    </source>
</evidence>
<keyword evidence="10" id="KW-1185">Reference proteome</keyword>
<dbReference type="InterPro" id="IPR030184">
    <property type="entry name" value="WAT1-related"/>
</dbReference>
<gene>
    <name evidence="9" type="ORF">KSP40_PGU007581</name>
</gene>
<evidence type="ECO:0000259" key="8">
    <source>
        <dbReference type="Pfam" id="PF00892"/>
    </source>
</evidence>
<accession>A0ABR2LHC9</accession>
<reference evidence="9 10" key="1">
    <citation type="journal article" date="2022" name="Nat. Plants">
        <title>Genomes of leafy and leafless Platanthera orchids illuminate the evolution of mycoheterotrophy.</title>
        <authorList>
            <person name="Li M.H."/>
            <person name="Liu K.W."/>
            <person name="Li Z."/>
            <person name="Lu H.C."/>
            <person name="Ye Q.L."/>
            <person name="Zhang D."/>
            <person name="Wang J.Y."/>
            <person name="Li Y.F."/>
            <person name="Zhong Z.M."/>
            <person name="Liu X."/>
            <person name="Yu X."/>
            <person name="Liu D.K."/>
            <person name="Tu X.D."/>
            <person name="Liu B."/>
            <person name="Hao Y."/>
            <person name="Liao X.Y."/>
            <person name="Jiang Y.T."/>
            <person name="Sun W.H."/>
            <person name="Chen J."/>
            <person name="Chen Y.Q."/>
            <person name="Ai Y."/>
            <person name="Zhai J.W."/>
            <person name="Wu S.S."/>
            <person name="Zhou Z."/>
            <person name="Hsiao Y.Y."/>
            <person name="Wu W.L."/>
            <person name="Chen Y.Y."/>
            <person name="Lin Y.F."/>
            <person name="Hsu J.L."/>
            <person name="Li C.Y."/>
            <person name="Wang Z.W."/>
            <person name="Zhao X."/>
            <person name="Zhong W.Y."/>
            <person name="Ma X.K."/>
            <person name="Ma L."/>
            <person name="Huang J."/>
            <person name="Chen G.Z."/>
            <person name="Huang M.Z."/>
            <person name="Huang L."/>
            <person name="Peng D.H."/>
            <person name="Luo Y.B."/>
            <person name="Zou S.Q."/>
            <person name="Chen S.P."/>
            <person name="Lan S."/>
            <person name="Tsai W.C."/>
            <person name="Van de Peer Y."/>
            <person name="Liu Z.J."/>
        </authorList>
    </citation>
    <scope>NUCLEOTIDE SEQUENCE [LARGE SCALE GENOMIC DNA]</scope>
    <source>
        <strain evidence="9">Lor288</strain>
    </source>
</reference>
<feature type="transmembrane region" description="Helical" evidence="6">
    <location>
        <begin position="12"/>
        <end position="28"/>
    </location>
</feature>
<sequence>MDIRRRHGQAKIIGASVTLAGTLLMILYKGPAVELFLWSNGRQPQPQQQNSSTLTADKHESNDYNIIIGTLMLLASCFSWTSFLLLQSNTLKSYPAKVSLSIYICCLGALMNFVMALLGGARSLEPWILGWDMRIFAVIYSGVVCSGLSYFILGMVMMQKGPVFASAFNPLTMILTTILSSIFLEEKTTLGTIIGATVIIIGLYSLLWGKSKGDHTPLKNGEKAAEELELPTTAPSERRPVEIIAGTNNR</sequence>
<evidence type="ECO:0000256" key="6">
    <source>
        <dbReference type="RuleBase" id="RU363077"/>
    </source>
</evidence>
<evidence type="ECO:0000256" key="3">
    <source>
        <dbReference type="ARBA" id="ARBA00022692"/>
    </source>
</evidence>
<dbReference type="PANTHER" id="PTHR31218">
    <property type="entry name" value="WAT1-RELATED PROTEIN"/>
    <property type="match status" value="1"/>
</dbReference>
<comment type="subcellular location">
    <subcellularLocation>
        <location evidence="1 6">Membrane</location>
        <topology evidence="1 6">Multi-pass membrane protein</topology>
    </subcellularLocation>
</comment>
<keyword evidence="3 6" id="KW-0812">Transmembrane</keyword>
<feature type="transmembrane region" description="Helical" evidence="6">
    <location>
        <begin position="98"/>
        <end position="121"/>
    </location>
</feature>
<dbReference type="EMBL" id="JBBWWR010000019">
    <property type="protein sequence ID" value="KAK8941558.1"/>
    <property type="molecule type" value="Genomic_DNA"/>
</dbReference>
<comment type="similarity">
    <text evidence="2 6">Belongs to the drug/metabolite transporter (DMT) superfamily. Plant drug/metabolite exporter (P-DME) (TC 2.A.7.4) family.</text>
</comment>
<feature type="transmembrane region" description="Helical" evidence="6">
    <location>
        <begin position="64"/>
        <end position="86"/>
    </location>
</feature>
<feature type="transmembrane region" description="Helical" evidence="6">
    <location>
        <begin position="133"/>
        <end position="156"/>
    </location>
</feature>
<keyword evidence="5 6" id="KW-0472">Membrane</keyword>
<evidence type="ECO:0000256" key="2">
    <source>
        <dbReference type="ARBA" id="ARBA00007635"/>
    </source>
</evidence>
<dbReference type="InterPro" id="IPR037185">
    <property type="entry name" value="EmrE-like"/>
</dbReference>
<dbReference type="Proteomes" id="UP001412067">
    <property type="component" value="Unassembled WGS sequence"/>
</dbReference>